<dbReference type="PANTHER" id="PTHR43284">
    <property type="entry name" value="ASPARAGINE SYNTHETASE (GLUTAMINE-HYDROLYZING)"/>
    <property type="match status" value="1"/>
</dbReference>
<keyword evidence="3" id="KW-0028">Amino-acid biosynthesis</keyword>
<gene>
    <name evidence="6" type="ORF">AOZ06_04160</name>
</gene>
<evidence type="ECO:0000313" key="6">
    <source>
        <dbReference type="EMBL" id="ALG06228.1"/>
    </source>
</evidence>
<feature type="domain" description="Asparagine synthetase" evidence="5">
    <location>
        <begin position="225"/>
        <end position="601"/>
    </location>
</feature>
<dbReference type="Proteomes" id="UP000063699">
    <property type="component" value="Chromosome"/>
</dbReference>
<evidence type="ECO:0000313" key="7">
    <source>
        <dbReference type="Proteomes" id="UP000063699"/>
    </source>
</evidence>
<comment type="catalytic activity">
    <reaction evidence="4">
        <text>L-aspartate + L-glutamine + ATP + H2O = L-asparagine + L-glutamate + AMP + diphosphate + H(+)</text>
        <dbReference type="Rhea" id="RHEA:12228"/>
        <dbReference type="ChEBI" id="CHEBI:15377"/>
        <dbReference type="ChEBI" id="CHEBI:15378"/>
        <dbReference type="ChEBI" id="CHEBI:29985"/>
        <dbReference type="ChEBI" id="CHEBI:29991"/>
        <dbReference type="ChEBI" id="CHEBI:30616"/>
        <dbReference type="ChEBI" id="CHEBI:33019"/>
        <dbReference type="ChEBI" id="CHEBI:58048"/>
        <dbReference type="ChEBI" id="CHEBI:58359"/>
        <dbReference type="ChEBI" id="CHEBI:456215"/>
        <dbReference type="EC" id="6.3.5.4"/>
    </reaction>
</comment>
<dbReference type="InterPro" id="IPR051786">
    <property type="entry name" value="ASN_synthetase/amidase"/>
</dbReference>
<keyword evidence="3" id="KW-0061">Asparagine biosynthesis</keyword>
<dbReference type="InterPro" id="IPR001962">
    <property type="entry name" value="Asn_synthase"/>
</dbReference>
<evidence type="ECO:0000256" key="1">
    <source>
        <dbReference type="ARBA" id="ARBA00005187"/>
    </source>
</evidence>
<dbReference type="EMBL" id="CP012752">
    <property type="protein sequence ID" value="ALG06228.1"/>
    <property type="molecule type" value="Genomic_DNA"/>
</dbReference>
<evidence type="ECO:0000256" key="2">
    <source>
        <dbReference type="ARBA" id="ARBA00012737"/>
    </source>
</evidence>
<dbReference type="OrthoDB" id="7053173at2"/>
<dbReference type="RefSeq" id="WP_054288204.1">
    <property type="nucleotide sequence ID" value="NZ_CP012752.1"/>
</dbReference>
<dbReference type="GO" id="GO:0004066">
    <property type="term" value="F:asparagine synthase (glutamine-hydrolyzing) activity"/>
    <property type="evidence" value="ECO:0007669"/>
    <property type="project" value="UniProtKB-EC"/>
</dbReference>
<protein>
    <recommendedName>
        <fullName evidence="2">asparagine synthase (glutamine-hydrolyzing)</fullName>
        <ecNumber evidence="2">6.3.5.4</ecNumber>
    </recommendedName>
</protein>
<organism evidence="6 7">
    <name type="scientific">Kibdelosporangium phytohabitans</name>
    <dbReference type="NCBI Taxonomy" id="860235"/>
    <lineage>
        <taxon>Bacteria</taxon>
        <taxon>Bacillati</taxon>
        <taxon>Actinomycetota</taxon>
        <taxon>Actinomycetes</taxon>
        <taxon>Pseudonocardiales</taxon>
        <taxon>Pseudonocardiaceae</taxon>
        <taxon>Kibdelosporangium</taxon>
    </lineage>
</organism>
<dbReference type="AlphaFoldDB" id="A0A0N9HTI3"/>
<accession>A0A0N9HTI3</accession>
<proteinExistence type="predicted"/>
<sequence length="620" mass="67087">MSSGLSPGVEGHGEEWFVVLPDCASALAVASALGAGLGPYTVAQRVEHPSGRPWLIGRWDPADLVLGPAGRVAVAVLGCCPVSAQEVTRIAERTTDTVRLDRAAAALVGSFHVAASVDGAVRVQGGVSGLRRVFHARVGGVEVAADRADVLAALTGACIDEQRLVGCLMFPTPPPALTRDPLWTSVSAVPEDHCLLLDRDGRARTRRWWWPPEPVLPLEQGAPLLREALIAAVRARTRSGRTVSADLSGGLDSTTMCALAAADVDPLVAFTVASLDPADDDGVWADIAAAELSTMHRLVVTDEDLPTPYEDILRPDVAREDPHPGSHVRAEDKAKARLLAAHGSRLHLTGDGGDEVLQAATFSYLPELLRSQPRTGYRHLRGMRALHRWSWPTTWRLLNAPRDERSELLACARALTAPDRCLPSAVWLPPWATATAVDAARDLLIRTAHDTPPHTASKARRDIVQVVRHSGRMIRRSALAAAADGLPMAAPFLDDRVVEACLAVRIHERTTPWRYKPLLVEAMRGIVPARCLTRTTKGGTTPEYEALPRYRSTLQTFWHEARLAELGLIDLDRLRSGLTGGWATDEVPIMLESTVGCERWLRDLQCPVLPTTPLTTGAPR</sequence>
<dbReference type="EC" id="6.3.5.4" evidence="2"/>
<comment type="pathway">
    <text evidence="1">Amino-acid biosynthesis; L-asparagine biosynthesis; L-asparagine from L-aspartate (L-Gln route): step 1/1.</text>
</comment>
<dbReference type="InterPro" id="IPR014729">
    <property type="entry name" value="Rossmann-like_a/b/a_fold"/>
</dbReference>
<name>A0A0N9HTI3_9PSEU</name>
<dbReference type="Gene3D" id="3.40.50.620">
    <property type="entry name" value="HUPs"/>
    <property type="match status" value="2"/>
</dbReference>
<dbReference type="KEGG" id="kphy:AOZ06_04160"/>
<reference evidence="6 7" key="1">
    <citation type="submission" date="2015-07" db="EMBL/GenBank/DDBJ databases">
        <title>Genome sequencing of Kibdelosporangium phytohabitans.</title>
        <authorList>
            <person name="Qin S."/>
            <person name="Xing K."/>
        </authorList>
    </citation>
    <scope>NUCLEOTIDE SEQUENCE [LARGE SCALE GENOMIC DNA]</scope>
    <source>
        <strain evidence="6 7">KLBMP1111</strain>
    </source>
</reference>
<evidence type="ECO:0000256" key="4">
    <source>
        <dbReference type="ARBA" id="ARBA00048741"/>
    </source>
</evidence>
<dbReference type="STRING" id="860235.AOZ06_04160"/>
<dbReference type="PANTHER" id="PTHR43284:SF1">
    <property type="entry name" value="ASPARAGINE SYNTHETASE"/>
    <property type="match status" value="1"/>
</dbReference>
<dbReference type="GO" id="GO:0006529">
    <property type="term" value="P:asparagine biosynthetic process"/>
    <property type="evidence" value="ECO:0007669"/>
    <property type="project" value="UniProtKB-KW"/>
</dbReference>
<keyword evidence="7" id="KW-1185">Reference proteome</keyword>
<dbReference type="SUPFAM" id="SSF52402">
    <property type="entry name" value="Adenine nucleotide alpha hydrolases-like"/>
    <property type="match status" value="1"/>
</dbReference>
<evidence type="ECO:0000256" key="3">
    <source>
        <dbReference type="ARBA" id="ARBA00022888"/>
    </source>
</evidence>
<evidence type="ECO:0000259" key="5">
    <source>
        <dbReference type="Pfam" id="PF00733"/>
    </source>
</evidence>
<dbReference type="Pfam" id="PF00733">
    <property type="entry name" value="Asn_synthase"/>
    <property type="match status" value="1"/>
</dbReference>